<evidence type="ECO:0008006" key="4">
    <source>
        <dbReference type="Google" id="ProtNLM"/>
    </source>
</evidence>
<dbReference type="PANTHER" id="PTHR10476">
    <property type="entry name" value="CHARGED MULTIVESICULAR BODY PROTEIN"/>
    <property type="match status" value="1"/>
</dbReference>
<reference evidence="3" key="1">
    <citation type="submission" date="2016-05" db="EMBL/GenBank/DDBJ databases">
        <title>Comparative genomics of biotechnologically important yeasts.</title>
        <authorList>
            <consortium name="DOE Joint Genome Institute"/>
            <person name="Riley R."/>
            <person name="Haridas S."/>
            <person name="Wolfe K.H."/>
            <person name="Lopes M.R."/>
            <person name="Hittinger C.T."/>
            <person name="Goker M."/>
            <person name="Salamov A."/>
            <person name="Wisecaver J."/>
            <person name="Long T.M."/>
            <person name="Aerts A.L."/>
            <person name="Barry K."/>
            <person name="Choi C."/>
            <person name="Clum A."/>
            <person name="Coughlan A.Y."/>
            <person name="Deshpande S."/>
            <person name="Douglass A.P."/>
            <person name="Hanson S.J."/>
            <person name="Klenk H.-P."/>
            <person name="Labutti K."/>
            <person name="Lapidus A."/>
            <person name="Lindquist E."/>
            <person name="Lipzen A."/>
            <person name="Meier-Kolthoff J.P."/>
            <person name="Ohm R.A."/>
            <person name="Otillar R.P."/>
            <person name="Pangilinan J."/>
            <person name="Peng Y."/>
            <person name="Rokas A."/>
            <person name="Rosa C.A."/>
            <person name="Scheuner C."/>
            <person name="Sibirny A.A."/>
            <person name="Slot J.C."/>
            <person name="Stielow J.B."/>
            <person name="Sun H."/>
            <person name="Kurtzman C.P."/>
            <person name="Blackwell M."/>
            <person name="Grigoriev I.V."/>
            <person name="Jeffries T.W."/>
        </authorList>
    </citation>
    <scope>NUCLEOTIDE SEQUENCE [LARGE SCALE GENOMIC DNA]</scope>
    <source>
        <strain evidence="3">NRRL Y-2460</strain>
    </source>
</reference>
<dbReference type="Gene3D" id="6.10.140.1230">
    <property type="match status" value="1"/>
</dbReference>
<dbReference type="Pfam" id="PF03357">
    <property type="entry name" value="Snf7"/>
    <property type="match status" value="1"/>
</dbReference>
<gene>
    <name evidence="2" type="ORF">PACTADRAFT_52012</name>
</gene>
<dbReference type="InterPro" id="IPR005024">
    <property type="entry name" value="Snf7_fam"/>
</dbReference>
<feature type="compositionally biased region" description="Acidic residues" evidence="1">
    <location>
        <begin position="214"/>
        <end position="224"/>
    </location>
</feature>
<feature type="compositionally biased region" description="Low complexity" evidence="1">
    <location>
        <begin position="197"/>
        <end position="207"/>
    </location>
</feature>
<dbReference type="GO" id="GO:1904669">
    <property type="term" value="P:ATP export"/>
    <property type="evidence" value="ECO:0007669"/>
    <property type="project" value="EnsemblFungi"/>
</dbReference>
<dbReference type="GO" id="GO:0042802">
    <property type="term" value="F:identical protein binding"/>
    <property type="evidence" value="ECO:0007669"/>
    <property type="project" value="EnsemblFungi"/>
</dbReference>
<evidence type="ECO:0000313" key="2">
    <source>
        <dbReference type="EMBL" id="ODV93420.1"/>
    </source>
</evidence>
<organism evidence="2 3">
    <name type="scientific">Pachysolen tannophilus NRRL Y-2460</name>
    <dbReference type="NCBI Taxonomy" id="669874"/>
    <lineage>
        <taxon>Eukaryota</taxon>
        <taxon>Fungi</taxon>
        <taxon>Dikarya</taxon>
        <taxon>Ascomycota</taxon>
        <taxon>Saccharomycotina</taxon>
        <taxon>Pichiomycetes</taxon>
        <taxon>Pachysolenaceae</taxon>
        <taxon>Pachysolen</taxon>
    </lineage>
</organism>
<dbReference type="STRING" id="669874.A0A1E4TNT6"/>
<evidence type="ECO:0000313" key="3">
    <source>
        <dbReference type="Proteomes" id="UP000094236"/>
    </source>
</evidence>
<dbReference type="AlphaFoldDB" id="A0A1E4TNT6"/>
<dbReference type="EMBL" id="KV454018">
    <property type="protein sequence ID" value="ODV93420.1"/>
    <property type="molecule type" value="Genomic_DNA"/>
</dbReference>
<proteinExistence type="predicted"/>
<protein>
    <recommendedName>
        <fullName evidence="4">Vacuolar protein-sorting-associated protein 24</fullName>
    </recommendedName>
</protein>
<dbReference type="GO" id="GO:0043328">
    <property type="term" value="P:protein transport to vacuole involved in ubiquitin-dependent protein catabolic process via the multivesicular body sorting pathway"/>
    <property type="evidence" value="ECO:0007669"/>
    <property type="project" value="EnsemblFungi"/>
</dbReference>
<dbReference type="GO" id="GO:0070676">
    <property type="term" value="P:intralumenal vesicle formation"/>
    <property type="evidence" value="ECO:0007669"/>
    <property type="project" value="EnsemblFungi"/>
</dbReference>
<dbReference type="GO" id="GO:0000815">
    <property type="term" value="C:ESCRT III complex"/>
    <property type="evidence" value="ECO:0007669"/>
    <property type="project" value="EnsemblFungi"/>
</dbReference>
<dbReference type="Proteomes" id="UP000094236">
    <property type="component" value="Unassembled WGS sequence"/>
</dbReference>
<feature type="compositionally biased region" description="Basic and acidic residues" evidence="1">
    <location>
        <begin position="225"/>
        <end position="236"/>
    </location>
</feature>
<keyword evidence="3" id="KW-1185">Reference proteome</keyword>
<accession>A0A1E4TNT6</accession>
<feature type="region of interest" description="Disordered" evidence="1">
    <location>
        <begin position="192"/>
        <end position="236"/>
    </location>
</feature>
<dbReference type="OrthoDB" id="2329734at2759"/>
<name>A0A1E4TNT6_PACTA</name>
<sequence length="236" mass="27435">MNYIKEYIYGPDPKEAFRKSKAITRKNIRQLDREINSLSPLQKKTESLIKKAIKSNDKKSAKVYAKELISMNKQKTRLTTSRATLNSISYQLDEQQQRLKLNKNISQSTSIMKEINSLVKLPQLSHTVQELQKELMKAGVLNEMMDDMTDTMEDDELMQSETEEDEINDILNSFVSDKIDKLDDGKISDLISEDQQRQAQQQQQQEQQQKEAQEEVEGEQDGVMDEMRERLRALQS</sequence>
<evidence type="ECO:0000256" key="1">
    <source>
        <dbReference type="SAM" id="MobiDB-lite"/>
    </source>
</evidence>